<feature type="transmembrane region" description="Helical" evidence="1">
    <location>
        <begin position="228"/>
        <end position="254"/>
    </location>
</feature>
<protein>
    <recommendedName>
        <fullName evidence="4">Transmembrane protein</fullName>
    </recommendedName>
</protein>
<sequence length="461" mass="50144">MTQPVAAVAVPAFALAWWLGAYLVGRDPGRAVLWRAAGALWAYATGIVAWMISPGSSVAELLFCVPALLWAGVATSLLPQEAPERQVAERGWAGSLVIFLAPAVLLPGVGKLIALAPLAGGLALLQRYRQRVRPKHLPTALLAAAALYVVGLVAVLAPIDLGAPELVLATMGVDLVLLGFLVAVQDAVEAGERLLPDLRRSLVAAVVAVLLCGGPAAVTMLATPGLTAVIVLQFVLVGVVLSAVGAAAPLRALLDRLAFLQNGRLRRDRAALLLAADALPRRRERHRMIAMDEPEFRRLTLRALEDYSDLGRLLRNPLVDLPTVDRRLQARDPGLTDQPLIRAAELRAVLSEQVERLKPAGVPGTSQEWRFYNALHYCSVLGVRPYERVPQTDGMDLDGRRIIDWFRRRVRRESLDQWKVQGAELVSARLWQELLSTDPRWLTRSAPLPEATRGTNGRQVL</sequence>
<organism evidence="2 3">
    <name type="scientific">Winogradskya consettensis</name>
    <dbReference type="NCBI Taxonomy" id="113560"/>
    <lineage>
        <taxon>Bacteria</taxon>
        <taxon>Bacillati</taxon>
        <taxon>Actinomycetota</taxon>
        <taxon>Actinomycetes</taxon>
        <taxon>Micromonosporales</taxon>
        <taxon>Micromonosporaceae</taxon>
        <taxon>Winogradskya</taxon>
    </lineage>
</organism>
<feature type="transmembrane region" description="Helical" evidence="1">
    <location>
        <begin position="140"/>
        <end position="161"/>
    </location>
</feature>
<dbReference type="EMBL" id="BOQP01000006">
    <property type="protein sequence ID" value="GIM68986.1"/>
    <property type="molecule type" value="Genomic_DNA"/>
</dbReference>
<keyword evidence="1" id="KW-0812">Transmembrane</keyword>
<keyword evidence="1" id="KW-1133">Transmembrane helix</keyword>
<dbReference type="Proteomes" id="UP000680865">
    <property type="component" value="Unassembled WGS sequence"/>
</dbReference>
<comment type="caution">
    <text evidence="2">The sequence shown here is derived from an EMBL/GenBank/DDBJ whole genome shotgun (WGS) entry which is preliminary data.</text>
</comment>
<gene>
    <name evidence="2" type="ORF">Aco04nite_13190</name>
</gene>
<name>A0A919VMG4_9ACTN</name>
<proteinExistence type="predicted"/>
<feature type="transmembrane region" description="Helical" evidence="1">
    <location>
        <begin position="167"/>
        <end position="188"/>
    </location>
</feature>
<feature type="transmembrane region" description="Helical" evidence="1">
    <location>
        <begin position="112"/>
        <end position="128"/>
    </location>
</feature>
<reference evidence="2" key="1">
    <citation type="submission" date="2021-03" db="EMBL/GenBank/DDBJ databases">
        <title>Whole genome shotgun sequence of Actinoplanes consettensis NBRC 14913.</title>
        <authorList>
            <person name="Komaki H."/>
            <person name="Tamura T."/>
        </authorList>
    </citation>
    <scope>NUCLEOTIDE SEQUENCE</scope>
    <source>
        <strain evidence="2">NBRC 14913</strain>
    </source>
</reference>
<dbReference type="AlphaFoldDB" id="A0A919VMG4"/>
<accession>A0A919VMG4</accession>
<evidence type="ECO:0000313" key="2">
    <source>
        <dbReference type="EMBL" id="GIM68986.1"/>
    </source>
</evidence>
<keyword evidence="1" id="KW-0472">Membrane</keyword>
<keyword evidence="3" id="KW-1185">Reference proteome</keyword>
<evidence type="ECO:0000313" key="3">
    <source>
        <dbReference type="Proteomes" id="UP000680865"/>
    </source>
</evidence>
<feature type="transmembrane region" description="Helical" evidence="1">
    <location>
        <begin position="200"/>
        <end position="222"/>
    </location>
</feature>
<evidence type="ECO:0000256" key="1">
    <source>
        <dbReference type="SAM" id="Phobius"/>
    </source>
</evidence>
<feature type="transmembrane region" description="Helical" evidence="1">
    <location>
        <begin position="32"/>
        <end position="52"/>
    </location>
</feature>
<evidence type="ECO:0008006" key="4">
    <source>
        <dbReference type="Google" id="ProtNLM"/>
    </source>
</evidence>
<feature type="transmembrane region" description="Helical" evidence="1">
    <location>
        <begin position="6"/>
        <end position="25"/>
    </location>
</feature>